<organism evidence="1 2">
    <name type="scientific">Acetobacterium malicum</name>
    <dbReference type="NCBI Taxonomy" id="52692"/>
    <lineage>
        <taxon>Bacteria</taxon>
        <taxon>Bacillati</taxon>
        <taxon>Bacillota</taxon>
        <taxon>Clostridia</taxon>
        <taxon>Eubacteriales</taxon>
        <taxon>Eubacteriaceae</taxon>
        <taxon>Acetobacterium</taxon>
    </lineage>
</organism>
<sequence length="56" mass="6739">MRIKISFLISEKNDEYIKNYIKDNPVINSYPKFIAFAVNEFIKELRNKENQNNNDN</sequence>
<evidence type="ECO:0000313" key="2">
    <source>
        <dbReference type="Proteomes" id="UP000622405"/>
    </source>
</evidence>
<gene>
    <name evidence="1" type="ORF">GH811_19065</name>
</gene>
<name>A0ABR6Z2Q4_9FIRM</name>
<evidence type="ECO:0000313" key="1">
    <source>
        <dbReference type="EMBL" id="MBC3901693.1"/>
    </source>
</evidence>
<proteinExistence type="predicted"/>
<dbReference type="EMBL" id="WJBE01000046">
    <property type="protein sequence ID" value="MBC3901693.1"/>
    <property type="molecule type" value="Genomic_DNA"/>
</dbReference>
<keyword evidence="2" id="KW-1185">Reference proteome</keyword>
<reference evidence="1 2" key="1">
    <citation type="journal article" date="2020" name="mSystems">
        <title>Defining Genomic and Predicted Metabolic Features of the Acetobacterium Genus.</title>
        <authorList>
            <person name="Ross D.E."/>
            <person name="Marshall C.W."/>
            <person name="Gulliver D."/>
            <person name="May H.D."/>
            <person name="Norman R.S."/>
        </authorList>
    </citation>
    <scope>NUCLEOTIDE SEQUENCE [LARGE SCALE GENOMIC DNA]</scope>
    <source>
        <strain evidence="1 2">DSM 4132</strain>
    </source>
</reference>
<accession>A0ABR6Z2Q4</accession>
<protein>
    <submittedName>
        <fullName evidence="1">Uncharacterized protein</fullName>
    </submittedName>
</protein>
<dbReference type="Proteomes" id="UP000622405">
    <property type="component" value="Unassembled WGS sequence"/>
</dbReference>
<comment type="caution">
    <text evidence="1">The sequence shown here is derived from an EMBL/GenBank/DDBJ whole genome shotgun (WGS) entry which is preliminary data.</text>
</comment>